<evidence type="ECO:0000256" key="3">
    <source>
        <dbReference type="SAM" id="SignalP"/>
    </source>
</evidence>
<evidence type="ECO:0000259" key="4">
    <source>
        <dbReference type="Pfam" id="PF00817"/>
    </source>
</evidence>
<dbReference type="Gene3D" id="3.40.1170.60">
    <property type="match status" value="1"/>
</dbReference>
<dbReference type="PANTHER" id="PTHR35369">
    <property type="entry name" value="BLR3025 PROTEIN-RELATED"/>
    <property type="match status" value="1"/>
</dbReference>
<dbReference type="Pfam" id="PF00817">
    <property type="entry name" value="IMS"/>
    <property type="match status" value="1"/>
</dbReference>
<feature type="domain" description="UmuC" evidence="4">
    <location>
        <begin position="22"/>
        <end position="142"/>
    </location>
</feature>
<dbReference type="InterPro" id="IPR043502">
    <property type="entry name" value="DNA/RNA_pol_sf"/>
</dbReference>
<dbReference type="InterPro" id="IPR050356">
    <property type="entry name" value="SulA_CellDiv_inhibitor"/>
</dbReference>
<evidence type="ECO:0000256" key="1">
    <source>
        <dbReference type="ARBA" id="ARBA00010945"/>
    </source>
</evidence>
<feature type="signal peptide" evidence="3">
    <location>
        <begin position="1"/>
        <end position="17"/>
    </location>
</feature>
<sequence>MLWLCTRFPLLPLAVFAAERSARPTAIAAGQRVVMANAAALEAGIEAGLLVSRARSLHQALQVIPQEREREQQALERLATWSYRFTPQVSLRQPDALLLEIGSCLRLHGSLETFWQRFSSGLAEQVSAPVFGLAHSPEAASLLSLHDPESPLACWQPDTQALDREKLLQRLRALPVDSLDCSARVRKQLHGMGLRQLGAILRLSRAQVGKRFGKEFCRYLDRIDGSETDPQPLFAPPEVFRQEVQIGHSLTSTEQMRFPMGRLLGYLEDYLRVRQLLCGRLHWTFISADKQSRELAVDLAQPGNDRETFASLSQLKLEQQRFPDGVETIRLHSDAFSPVADQSLLGASDLFPDPAQQQALQQEKLRRLADRLNARLGSGAAMQFALVENHVPELSWEERPFPISSGKARAEIAIETLPPRPHWLLPKPELLPLRDDKPWYNGPLTLVEGPERIDGNWWQARCARDYYIAATEDGGLYWIFQHLGNRRWFLHGVFA</sequence>
<name>A0ABQ6LYS2_9GAMM</name>
<dbReference type="EMBL" id="BSYJ01000003">
    <property type="protein sequence ID" value="GMG87225.1"/>
    <property type="molecule type" value="Genomic_DNA"/>
</dbReference>
<proteinExistence type="inferred from homology"/>
<keyword evidence="6" id="KW-1185">Reference proteome</keyword>
<reference evidence="5 6" key="1">
    <citation type="submission" date="2023-04" db="EMBL/GenBank/DDBJ databases">
        <title>Marinobulbifer ophiurae gen. nov., sp. Nov., isolate from tissue of brittle star Ophioplocus japonicus.</title>
        <authorList>
            <person name="Kawano K."/>
            <person name="Sawayama S."/>
            <person name="Nakagawa S."/>
        </authorList>
    </citation>
    <scope>NUCLEOTIDE SEQUENCE [LARGE SCALE GENOMIC DNA]</scope>
    <source>
        <strain evidence="5 6">NKW57</strain>
    </source>
</reference>
<dbReference type="InterPro" id="IPR043128">
    <property type="entry name" value="Rev_trsase/Diguanyl_cyclase"/>
</dbReference>
<keyword evidence="3" id="KW-0732">Signal</keyword>
<dbReference type="Gene3D" id="3.30.70.270">
    <property type="match status" value="1"/>
</dbReference>
<feature type="chain" id="PRO_5047009482" evidence="3">
    <location>
        <begin position="18"/>
        <end position="495"/>
    </location>
</feature>
<dbReference type="Proteomes" id="UP001224392">
    <property type="component" value="Unassembled WGS sequence"/>
</dbReference>
<protein>
    <submittedName>
        <fullName evidence="5">DNA polymerase Y family protein</fullName>
    </submittedName>
</protein>
<keyword evidence="2" id="KW-0227">DNA damage</keyword>
<accession>A0ABQ6LYS2</accession>
<evidence type="ECO:0000313" key="6">
    <source>
        <dbReference type="Proteomes" id="UP001224392"/>
    </source>
</evidence>
<dbReference type="InterPro" id="IPR001126">
    <property type="entry name" value="UmuC"/>
</dbReference>
<gene>
    <name evidence="5" type="ORF">MNKW57_15460</name>
</gene>
<comment type="similarity">
    <text evidence="1">Belongs to the DNA polymerase type-Y family.</text>
</comment>
<dbReference type="SUPFAM" id="SSF56672">
    <property type="entry name" value="DNA/RNA polymerases"/>
    <property type="match status" value="1"/>
</dbReference>
<evidence type="ECO:0000256" key="2">
    <source>
        <dbReference type="ARBA" id="ARBA00022763"/>
    </source>
</evidence>
<organism evidence="5 6">
    <name type="scientific">Biformimicrobium ophioploci</name>
    <dbReference type="NCBI Taxonomy" id="3036711"/>
    <lineage>
        <taxon>Bacteria</taxon>
        <taxon>Pseudomonadati</taxon>
        <taxon>Pseudomonadota</taxon>
        <taxon>Gammaproteobacteria</taxon>
        <taxon>Cellvibrionales</taxon>
        <taxon>Microbulbiferaceae</taxon>
        <taxon>Biformimicrobium</taxon>
    </lineage>
</organism>
<dbReference type="PANTHER" id="PTHR35369:SF2">
    <property type="entry name" value="BLR3025 PROTEIN"/>
    <property type="match status" value="1"/>
</dbReference>
<dbReference type="RefSeq" id="WP_285763861.1">
    <property type="nucleotide sequence ID" value="NZ_BSYJ01000003.1"/>
</dbReference>
<evidence type="ECO:0000313" key="5">
    <source>
        <dbReference type="EMBL" id="GMG87225.1"/>
    </source>
</evidence>
<comment type="caution">
    <text evidence="5">The sequence shown here is derived from an EMBL/GenBank/DDBJ whole genome shotgun (WGS) entry which is preliminary data.</text>
</comment>
<dbReference type="CDD" id="cd03468">
    <property type="entry name" value="PolY_like"/>
    <property type="match status" value="1"/>
</dbReference>